<name>A0AA36F071_OCTVU</name>
<dbReference type="EMBL" id="OX597815">
    <property type="protein sequence ID" value="CAI9718655.1"/>
    <property type="molecule type" value="Genomic_DNA"/>
</dbReference>
<reference evidence="2" key="1">
    <citation type="submission" date="2023-08" db="EMBL/GenBank/DDBJ databases">
        <authorList>
            <person name="Alioto T."/>
            <person name="Alioto T."/>
            <person name="Gomez Garrido J."/>
        </authorList>
    </citation>
    <scope>NUCLEOTIDE SEQUENCE</scope>
</reference>
<dbReference type="Proteomes" id="UP001162480">
    <property type="component" value="Chromosome 2"/>
</dbReference>
<protein>
    <submittedName>
        <fullName evidence="2">Uncharacterized protein</fullName>
    </submittedName>
</protein>
<organism evidence="2 3">
    <name type="scientific">Octopus vulgaris</name>
    <name type="common">Common octopus</name>
    <dbReference type="NCBI Taxonomy" id="6645"/>
    <lineage>
        <taxon>Eukaryota</taxon>
        <taxon>Metazoa</taxon>
        <taxon>Spiralia</taxon>
        <taxon>Lophotrochozoa</taxon>
        <taxon>Mollusca</taxon>
        <taxon>Cephalopoda</taxon>
        <taxon>Coleoidea</taxon>
        <taxon>Octopodiformes</taxon>
        <taxon>Octopoda</taxon>
        <taxon>Incirrata</taxon>
        <taxon>Octopodidae</taxon>
        <taxon>Octopus</taxon>
    </lineage>
</organism>
<accession>A0AA36F071</accession>
<sequence length="524" mass="60410">MRKKLKTKFQTNKMLRKATSKYQVGFLWKQSNRDGHQIPGFRKMNPSTSDSLQVKSGVKYNTFYNEPKNEANNENPSTTLKPINSSSCRFDNIIGDSESLSFKDNQRSLRVSNNNRCLLNPNDENFYGFRNKNNLRNYKNLQFVKTVDCTLDVSANQKEVGKSSDNNRHSGYSKNRKNVSFISLNQAAGNYSKQPWYVPNFDYCLSKASEGSKIDILRASSPSKQRGSLKNFKKIMRPSLKEVEANVNGFNIKRISNEPRQSSRCESAYPQKHLGQSLLNCDISTANNASVNHNRKRNEEIKEKSLNKPFQVFTDVSSAATKDSDNKRTKFKSNTKYARKYSFQQLKMNSKLYQNKLVLTKTEKNNFNETVNANNIIQNKTNQNRDFSFAESEKNRKRPERRKFEDNEETVTANYISRGYLKPDTKPNLLELTGLKLPLQMSNKTFIPYPLKYFNNHSLQATQTNTSRIIGFNRSPALLTIKNIVLHDAASRQSKKKELKENNILKWLEDCSKVLLDTSFSHIF</sequence>
<evidence type="ECO:0000313" key="3">
    <source>
        <dbReference type="Proteomes" id="UP001162480"/>
    </source>
</evidence>
<feature type="region of interest" description="Disordered" evidence="1">
    <location>
        <begin position="387"/>
        <end position="406"/>
    </location>
</feature>
<evidence type="ECO:0000313" key="2">
    <source>
        <dbReference type="EMBL" id="CAI9718655.1"/>
    </source>
</evidence>
<dbReference type="AlphaFoldDB" id="A0AA36F071"/>
<proteinExistence type="predicted"/>
<gene>
    <name evidence="2" type="ORF">OCTVUL_1B018234</name>
</gene>
<keyword evidence="3" id="KW-1185">Reference proteome</keyword>
<evidence type="ECO:0000256" key="1">
    <source>
        <dbReference type="SAM" id="MobiDB-lite"/>
    </source>
</evidence>